<gene>
    <name evidence="2" type="ORF">B0A55_10558</name>
</gene>
<feature type="compositionally biased region" description="Low complexity" evidence="1">
    <location>
        <begin position="358"/>
        <end position="367"/>
    </location>
</feature>
<feature type="compositionally biased region" description="Basic and acidic residues" evidence="1">
    <location>
        <begin position="270"/>
        <end position="286"/>
    </location>
</feature>
<dbReference type="EMBL" id="NAJQ01000717">
    <property type="protein sequence ID" value="TKA65632.1"/>
    <property type="molecule type" value="Genomic_DNA"/>
</dbReference>
<proteinExistence type="predicted"/>
<feature type="region of interest" description="Disordered" evidence="1">
    <location>
        <begin position="267"/>
        <end position="291"/>
    </location>
</feature>
<dbReference type="GO" id="GO:0017025">
    <property type="term" value="F:TBP-class protein binding"/>
    <property type="evidence" value="ECO:0007669"/>
    <property type="project" value="TreeGrafter"/>
</dbReference>
<keyword evidence="3" id="KW-1185">Reference proteome</keyword>
<dbReference type="OrthoDB" id="2159786at2759"/>
<protein>
    <recommendedName>
        <fullName evidence="4">RNA polymerase I-specific transcription initiation factor rrn11</fullName>
    </recommendedName>
</protein>
<dbReference type="GO" id="GO:0001164">
    <property type="term" value="F:RNA polymerase I core promoter sequence-specific DNA binding"/>
    <property type="evidence" value="ECO:0007669"/>
    <property type="project" value="InterPro"/>
</dbReference>
<reference evidence="2 3" key="1">
    <citation type="submission" date="2017-03" db="EMBL/GenBank/DDBJ databases">
        <title>Genomes of endolithic fungi from Antarctica.</title>
        <authorList>
            <person name="Coleine C."/>
            <person name="Masonjones S."/>
            <person name="Stajich J.E."/>
        </authorList>
    </citation>
    <scope>NUCLEOTIDE SEQUENCE [LARGE SCALE GENOMIC DNA]</scope>
    <source>
        <strain evidence="2 3">CCFEE 5184</strain>
    </source>
</reference>
<dbReference type="Pfam" id="PF04090">
    <property type="entry name" value="Rrn11"/>
    <property type="match status" value="1"/>
</dbReference>
<dbReference type="InterPro" id="IPR007224">
    <property type="entry name" value="TIF_Rrn11"/>
</dbReference>
<accession>A0A4U0WQF7</accession>
<sequence>MSIFDPVYRPPRGQHTFLARQQKADRKRKRKEGSLESSDEEGDTNVKSSPLPEEATPRTASTAFNPPVNRTDPYHVAGHSRQDSLPPPPFPHAPLKTRESCVSVEEELAALNPPLYVSKATALNDQSSLKRRHIDNLTTLLHTCMLRGDWQRASRAWGLLLRTEIGGRSVDVRQQGRWGIGAELLMRRDAESTKLEPSIHKGDDEDVDVVSRFSDDGFKTAREYYERLILQYPYTPRTQYNVNALAFYPALFNIWIYEVQDRARRRRRKAGAERPTSSEDSKHSNDVDATGSKTIAAQRQELEEALPIAQRMDELLVSPPYDGSAVLLHLRGMVGLWLADLYAGHTSAPVSDDESSEHSSVGSASGLERNREEALAERERALSCLKRAKGAGADIPVSINVLLNASDAIP</sequence>
<dbReference type="Proteomes" id="UP000309340">
    <property type="component" value="Unassembled WGS sequence"/>
</dbReference>
<dbReference type="GO" id="GO:0070860">
    <property type="term" value="C:RNA polymerase I core factor complex"/>
    <property type="evidence" value="ECO:0007669"/>
    <property type="project" value="TreeGrafter"/>
</dbReference>
<name>A0A4U0WQF7_9PEZI</name>
<dbReference type="PANTHER" id="PTHR28244:SF1">
    <property type="entry name" value="RNA POLYMERASE I-SPECIFIC TRANSCRIPTION INITIATION FACTOR RRN11"/>
    <property type="match status" value="1"/>
</dbReference>
<evidence type="ECO:0000256" key="1">
    <source>
        <dbReference type="SAM" id="MobiDB-lite"/>
    </source>
</evidence>
<evidence type="ECO:0000313" key="3">
    <source>
        <dbReference type="Proteomes" id="UP000309340"/>
    </source>
</evidence>
<organism evidence="2 3">
    <name type="scientific">Friedmanniomyces simplex</name>
    <dbReference type="NCBI Taxonomy" id="329884"/>
    <lineage>
        <taxon>Eukaryota</taxon>
        <taxon>Fungi</taxon>
        <taxon>Dikarya</taxon>
        <taxon>Ascomycota</taxon>
        <taxon>Pezizomycotina</taxon>
        <taxon>Dothideomycetes</taxon>
        <taxon>Dothideomycetidae</taxon>
        <taxon>Mycosphaerellales</taxon>
        <taxon>Teratosphaeriaceae</taxon>
        <taxon>Friedmanniomyces</taxon>
    </lineage>
</organism>
<dbReference type="STRING" id="329884.A0A4U0WQF7"/>
<evidence type="ECO:0008006" key="4">
    <source>
        <dbReference type="Google" id="ProtNLM"/>
    </source>
</evidence>
<feature type="region of interest" description="Disordered" evidence="1">
    <location>
        <begin position="348"/>
        <end position="373"/>
    </location>
</feature>
<dbReference type="PANTHER" id="PTHR28244">
    <property type="entry name" value="RNA POLYMERASE I-SPECIFIC TRANSCRIPTION INITIATION FACTOR RRN11"/>
    <property type="match status" value="1"/>
</dbReference>
<dbReference type="GO" id="GO:0042790">
    <property type="term" value="P:nucleolar large rRNA transcription by RNA polymerase I"/>
    <property type="evidence" value="ECO:0007669"/>
    <property type="project" value="TreeGrafter"/>
</dbReference>
<comment type="caution">
    <text evidence="2">The sequence shown here is derived from an EMBL/GenBank/DDBJ whole genome shotgun (WGS) entry which is preliminary data.</text>
</comment>
<feature type="region of interest" description="Disordered" evidence="1">
    <location>
        <begin position="1"/>
        <end position="93"/>
    </location>
</feature>
<evidence type="ECO:0000313" key="2">
    <source>
        <dbReference type="EMBL" id="TKA65632.1"/>
    </source>
</evidence>
<dbReference type="AlphaFoldDB" id="A0A4U0WQF7"/>
<dbReference type="InterPro" id="IPR053029">
    <property type="entry name" value="RNA_pol_I-specific_init_factor"/>
</dbReference>
<dbReference type="GO" id="GO:0001181">
    <property type="term" value="F:RNA polymerase I general transcription initiation factor activity"/>
    <property type="evidence" value="ECO:0007669"/>
    <property type="project" value="InterPro"/>
</dbReference>